<proteinExistence type="predicted"/>
<organism evidence="2 3">
    <name type="scientific">Amniculicola lignicola CBS 123094</name>
    <dbReference type="NCBI Taxonomy" id="1392246"/>
    <lineage>
        <taxon>Eukaryota</taxon>
        <taxon>Fungi</taxon>
        <taxon>Dikarya</taxon>
        <taxon>Ascomycota</taxon>
        <taxon>Pezizomycotina</taxon>
        <taxon>Dothideomycetes</taxon>
        <taxon>Pleosporomycetidae</taxon>
        <taxon>Pleosporales</taxon>
        <taxon>Amniculicolaceae</taxon>
        <taxon>Amniculicola</taxon>
    </lineage>
</organism>
<dbReference type="EMBL" id="ML977771">
    <property type="protein sequence ID" value="KAF1992838.1"/>
    <property type="molecule type" value="Genomic_DNA"/>
</dbReference>
<evidence type="ECO:0000313" key="2">
    <source>
        <dbReference type="EMBL" id="KAF1992838.1"/>
    </source>
</evidence>
<dbReference type="Proteomes" id="UP000799779">
    <property type="component" value="Unassembled WGS sequence"/>
</dbReference>
<reference evidence="2" key="1">
    <citation type="journal article" date="2020" name="Stud. Mycol.">
        <title>101 Dothideomycetes genomes: a test case for predicting lifestyles and emergence of pathogens.</title>
        <authorList>
            <person name="Haridas S."/>
            <person name="Albert R."/>
            <person name="Binder M."/>
            <person name="Bloem J."/>
            <person name="Labutti K."/>
            <person name="Salamov A."/>
            <person name="Andreopoulos B."/>
            <person name="Baker S."/>
            <person name="Barry K."/>
            <person name="Bills G."/>
            <person name="Bluhm B."/>
            <person name="Cannon C."/>
            <person name="Castanera R."/>
            <person name="Culley D."/>
            <person name="Daum C."/>
            <person name="Ezra D."/>
            <person name="Gonzalez J."/>
            <person name="Henrissat B."/>
            <person name="Kuo A."/>
            <person name="Liang C."/>
            <person name="Lipzen A."/>
            <person name="Lutzoni F."/>
            <person name="Magnuson J."/>
            <person name="Mondo S."/>
            <person name="Nolan M."/>
            <person name="Ohm R."/>
            <person name="Pangilinan J."/>
            <person name="Park H.-J."/>
            <person name="Ramirez L."/>
            <person name="Alfaro M."/>
            <person name="Sun H."/>
            <person name="Tritt A."/>
            <person name="Yoshinaga Y."/>
            <person name="Zwiers L.-H."/>
            <person name="Turgeon B."/>
            <person name="Goodwin S."/>
            <person name="Spatafora J."/>
            <person name="Crous P."/>
            <person name="Grigoriev I."/>
        </authorList>
    </citation>
    <scope>NUCLEOTIDE SEQUENCE</scope>
    <source>
        <strain evidence="2">CBS 123094</strain>
    </source>
</reference>
<protein>
    <recommendedName>
        <fullName evidence="1">CorA-like transporter domain-containing protein</fullName>
    </recommendedName>
</protein>
<dbReference type="Pfam" id="PF26616">
    <property type="entry name" value="CorA-like"/>
    <property type="match status" value="1"/>
</dbReference>
<feature type="domain" description="CorA-like transporter" evidence="1">
    <location>
        <begin position="4"/>
        <end position="237"/>
    </location>
</feature>
<dbReference type="OrthoDB" id="5396681at2759"/>
<sequence>MEFEKFLLQNGSRLFDDADFDMDVWQSFPNANASNHSYLQMNRVVNMDSLRVQLSRRDEGETNVFYLLSQLFSWGQFRLSKDAFQLIVNQISVHPAFLQIIDEFGEKVRPQLPRQSAFLHRAPATPRHRYGNSRRHSGYELFYNLRFVERNGRNRGDPWSLRQTGIYQKYAPDRQHSTWIILQLSKSTRTGLEDMLKAQAATHTSDTHPMSLHPIFLQATASNWSEYVQSLTRDLDLIDEKVCFSNVEPSAKQGYIISFTDMQTLHRLQQKMGRASAMLVACKRAARVLLKHCHDLHVMGFSTDHDGIVKSIETYEADLQTHQQNIHFMVKNLQATLSLVRVTLSELS</sequence>
<gene>
    <name evidence="2" type="ORF">P154DRAFT_528198</name>
</gene>
<name>A0A6A5VVV5_9PLEO</name>
<accession>A0A6A5VVV5</accession>
<evidence type="ECO:0000313" key="3">
    <source>
        <dbReference type="Proteomes" id="UP000799779"/>
    </source>
</evidence>
<dbReference type="InterPro" id="IPR058257">
    <property type="entry name" value="CorA-like_dom"/>
</dbReference>
<evidence type="ECO:0000259" key="1">
    <source>
        <dbReference type="Pfam" id="PF26616"/>
    </source>
</evidence>
<keyword evidence="3" id="KW-1185">Reference proteome</keyword>
<dbReference type="AlphaFoldDB" id="A0A6A5VVV5"/>